<dbReference type="RefSeq" id="WP_052127136.1">
    <property type="nucleotide sequence ID" value="NZ_AVPG01000004.1"/>
</dbReference>
<comment type="caution">
    <text evidence="2">The sequence shown here is derived from an EMBL/GenBank/DDBJ whole genome shotgun (WGS) entry which is preliminary data.</text>
</comment>
<evidence type="ECO:0000313" key="2">
    <source>
        <dbReference type="EMBL" id="KGX88010.1"/>
    </source>
</evidence>
<sequence>MPEEDESYWVQREKDNISREQMKDEDIVKQLEEIIGAALREADKEIHAFYSRYANKCKLTPKEAKKRISEFDVKDFEATAARYVKEKNFSDKANKELYTYNTKMKINRQELLMLHLNAHLTAMADEQMKMFHEYLERVGVDEVARQAGILGKSLNVTRGAITAIVGASFHGATWSSRIWGDMSALRSQLEKIINSSIIRGVHPNQFVKDIREQFDVTTFEAKRLLITEAARVQIESQMLSYETLAEEEGFEAEYQFVAKLDEKTSKTCRSLDGEKFKVSDKVIGVNAPPMHPFCRSSTRMVLGDWRKEIFEKKKDTSSSLDSEKEKLKVNSNHEKIEEIRKVKLKQSHSNWISEELLTELESTGVKYNSDELIAITKTSSGKLVWLEKGNSKAGFEHVMRHANEFATKGVKSSEIPDLIMEALSKGKLVGKQGRGNGRPIYEVVFNGQTHRVAVTVGNNGFIVGANPRSLE</sequence>
<gene>
    <name evidence="2" type="ORF">N784_13075</name>
</gene>
<evidence type="ECO:0000313" key="3">
    <source>
        <dbReference type="Proteomes" id="UP000030401"/>
    </source>
</evidence>
<dbReference type="OrthoDB" id="9765386at2"/>
<dbReference type="EMBL" id="AVPG01000004">
    <property type="protein sequence ID" value="KGX88010.1"/>
    <property type="molecule type" value="Genomic_DNA"/>
</dbReference>
<proteinExistence type="predicted"/>
<dbReference type="AlphaFoldDB" id="A0A0A5GA98"/>
<reference evidence="2 3" key="1">
    <citation type="submission" date="2013-08" db="EMBL/GenBank/DDBJ databases">
        <authorList>
            <person name="Huang J."/>
            <person name="Wang G."/>
        </authorList>
    </citation>
    <scope>NUCLEOTIDE SEQUENCE [LARGE SCALE GENOMIC DNA]</scope>
    <source>
        <strain evidence="2 3">JSM 072002</strain>
    </source>
</reference>
<dbReference type="Proteomes" id="UP000030401">
    <property type="component" value="Unassembled WGS sequence"/>
</dbReference>
<evidence type="ECO:0000259" key="1">
    <source>
        <dbReference type="Pfam" id="PF04233"/>
    </source>
</evidence>
<protein>
    <submittedName>
        <fullName evidence="2">Phage head morphogenesis protein</fullName>
    </submittedName>
</protein>
<keyword evidence="3" id="KW-1185">Reference proteome</keyword>
<accession>A0A0A5GA98</accession>
<dbReference type="InterPro" id="IPR006528">
    <property type="entry name" value="Phage_head_morphogenesis_dom"/>
</dbReference>
<organism evidence="2 3">
    <name type="scientific">Pontibacillus litoralis JSM 072002</name>
    <dbReference type="NCBI Taxonomy" id="1385512"/>
    <lineage>
        <taxon>Bacteria</taxon>
        <taxon>Bacillati</taxon>
        <taxon>Bacillota</taxon>
        <taxon>Bacilli</taxon>
        <taxon>Bacillales</taxon>
        <taxon>Bacillaceae</taxon>
        <taxon>Pontibacillus</taxon>
    </lineage>
</organism>
<dbReference type="STRING" id="1385512.N784_13075"/>
<dbReference type="eggNOG" id="COG2369">
    <property type="taxonomic scope" value="Bacteria"/>
</dbReference>
<dbReference type="NCBIfam" id="TIGR01641">
    <property type="entry name" value="phageSPP1_gp7"/>
    <property type="match status" value="1"/>
</dbReference>
<dbReference type="Pfam" id="PF04233">
    <property type="entry name" value="Phage_Mu_F"/>
    <property type="match status" value="1"/>
</dbReference>
<name>A0A0A5GA98_9BACI</name>
<feature type="domain" description="Phage head morphogenesis" evidence="1">
    <location>
        <begin position="189"/>
        <end position="297"/>
    </location>
</feature>